<keyword evidence="1 2" id="KW-0732">Signal</keyword>
<evidence type="ECO:0000256" key="2">
    <source>
        <dbReference type="SAM" id="SignalP"/>
    </source>
</evidence>
<dbReference type="Pfam" id="PF00419">
    <property type="entry name" value="Fimbrial"/>
    <property type="match status" value="1"/>
</dbReference>
<dbReference type="RefSeq" id="WP_408160335.1">
    <property type="nucleotide sequence ID" value="NZ_JAQQFM010000012.1"/>
</dbReference>
<gene>
    <name evidence="4" type="ORF">PQR62_22710</name>
</gene>
<comment type="caution">
    <text evidence="4">The sequence shown here is derived from an EMBL/GenBank/DDBJ whole genome shotgun (WGS) entry which is preliminary data.</text>
</comment>
<dbReference type="PANTHER" id="PTHR33420:SF3">
    <property type="entry name" value="FIMBRIAL SUBUNIT ELFA"/>
    <property type="match status" value="1"/>
</dbReference>
<evidence type="ECO:0000313" key="5">
    <source>
        <dbReference type="Proteomes" id="UP001629246"/>
    </source>
</evidence>
<dbReference type="Gene3D" id="2.60.40.3310">
    <property type="match status" value="1"/>
</dbReference>
<dbReference type="SUPFAM" id="SSF49401">
    <property type="entry name" value="Bacterial adhesins"/>
    <property type="match status" value="1"/>
</dbReference>
<organism evidence="4 5">
    <name type="scientific">Herbaspirillum lusitanum</name>
    <dbReference type="NCBI Taxonomy" id="213312"/>
    <lineage>
        <taxon>Bacteria</taxon>
        <taxon>Pseudomonadati</taxon>
        <taxon>Pseudomonadota</taxon>
        <taxon>Betaproteobacteria</taxon>
        <taxon>Burkholderiales</taxon>
        <taxon>Oxalobacteraceae</taxon>
        <taxon>Herbaspirillum</taxon>
    </lineage>
</organism>
<evidence type="ECO:0000313" key="4">
    <source>
        <dbReference type="EMBL" id="MFL9927102.1"/>
    </source>
</evidence>
<evidence type="ECO:0000256" key="1">
    <source>
        <dbReference type="ARBA" id="ARBA00022729"/>
    </source>
</evidence>
<dbReference type="Proteomes" id="UP001629246">
    <property type="component" value="Unassembled WGS sequence"/>
</dbReference>
<accession>A0ABW9AGE6</accession>
<name>A0ABW9AGE6_9BURK</name>
<sequence>MKHRTSSLNGFLLSLLLGISSLFAAVEAAAQTRCTNQDGPISISLPSSITVPRDTPVGTRISQWTSSSVSNYICRNVPANRWVGAGVGSTLANTGQTFTIDGSSYPVYRTSLAGVGMIAAKTNSARAIPASPTMLLSFGEQSSGNNVTTGSMPARLRVALVKIAAIEGGLVNGGRFGTAGAGQERVPDADDDNFDFSQAQVAINFSSVNIIVGTCATPDVSVNLGSYKSSEFTGVGSSTRNRDFSVSMRNCSTSIQRMTIRLDPTTSILNKDQSVIALDGKSGAKGIGIKLMGNDGKAIKLNEVLNVPAYKAGAGGNVDFPMQAAFYQTEKTVSPGKASSSVMFTMSYQ</sequence>
<dbReference type="InterPro" id="IPR036937">
    <property type="entry name" value="Adhesion_dom_fimbrial_sf"/>
</dbReference>
<dbReference type="InterPro" id="IPR050263">
    <property type="entry name" value="Bact_Fimbrial_Adh_Pro"/>
</dbReference>
<dbReference type="PANTHER" id="PTHR33420">
    <property type="entry name" value="FIMBRIAL SUBUNIT ELFA-RELATED"/>
    <property type="match status" value="1"/>
</dbReference>
<proteinExistence type="predicted"/>
<protein>
    <submittedName>
        <fullName evidence="4">Fimbrial protein</fullName>
    </submittedName>
</protein>
<reference evidence="4 5" key="1">
    <citation type="journal article" date="2024" name="Chem. Sci.">
        <title>Discovery of megapolipeptins by genome mining of a Burkholderiales bacteria collection.</title>
        <authorList>
            <person name="Paulo B.S."/>
            <person name="Recchia M.J.J."/>
            <person name="Lee S."/>
            <person name="Fergusson C.H."/>
            <person name="Romanowski S.B."/>
            <person name="Hernandez A."/>
            <person name="Krull N."/>
            <person name="Liu D.Y."/>
            <person name="Cavanagh H."/>
            <person name="Bos A."/>
            <person name="Gray C.A."/>
            <person name="Murphy B.T."/>
            <person name="Linington R.G."/>
            <person name="Eustaquio A.S."/>
        </authorList>
    </citation>
    <scope>NUCLEOTIDE SEQUENCE [LARGE SCALE GENOMIC DNA]</scope>
    <source>
        <strain evidence="4 5">RL21-008-BIB-A</strain>
    </source>
</reference>
<dbReference type="InterPro" id="IPR008966">
    <property type="entry name" value="Adhesion_dom_sf"/>
</dbReference>
<evidence type="ECO:0000259" key="3">
    <source>
        <dbReference type="Pfam" id="PF00419"/>
    </source>
</evidence>
<dbReference type="EMBL" id="JAQQFM010000012">
    <property type="protein sequence ID" value="MFL9927102.1"/>
    <property type="molecule type" value="Genomic_DNA"/>
</dbReference>
<feature type="domain" description="Fimbrial-type adhesion" evidence="3">
    <location>
        <begin position="211"/>
        <end position="349"/>
    </location>
</feature>
<dbReference type="Gene3D" id="2.60.40.1090">
    <property type="entry name" value="Fimbrial-type adhesion domain"/>
    <property type="match status" value="1"/>
</dbReference>
<feature type="signal peptide" evidence="2">
    <location>
        <begin position="1"/>
        <end position="24"/>
    </location>
</feature>
<keyword evidence="5" id="KW-1185">Reference proteome</keyword>
<feature type="chain" id="PRO_5047464511" evidence="2">
    <location>
        <begin position="25"/>
        <end position="349"/>
    </location>
</feature>
<dbReference type="InterPro" id="IPR000259">
    <property type="entry name" value="Adhesion_dom_fimbrial"/>
</dbReference>